<organism evidence="1 2">
    <name type="scientific">Deinococcus marmoris</name>
    <dbReference type="NCBI Taxonomy" id="249408"/>
    <lineage>
        <taxon>Bacteria</taxon>
        <taxon>Thermotogati</taxon>
        <taxon>Deinococcota</taxon>
        <taxon>Deinococci</taxon>
        <taxon>Deinococcales</taxon>
        <taxon>Deinococcaceae</taxon>
        <taxon>Deinococcus</taxon>
    </lineage>
</organism>
<dbReference type="AlphaFoldDB" id="A0A1U7NS41"/>
<accession>A0A1U7NS41</accession>
<comment type="caution">
    <text evidence="1">The sequence shown here is derived from an EMBL/GenBank/DDBJ whole genome shotgun (WGS) entry which is preliminary data.</text>
</comment>
<protein>
    <submittedName>
        <fullName evidence="1">Uncharacterized protein</fullName>
    </submittedName>
</protein>
<dbReference type="EMBL" id="MSTI01000164">
    <property type="protein sequence ID" value="OLV15738.1"/>
    <property type="molecule type" value="Genomic_DNA"/>
</dbReference>
<sequence length="46" mass="4821">MVAEWGAGRPGVPDTMGDVGRDSLPVAFRHFGLQTAQSCPLPHSTA</sequence>
<name>A0A1U7NS41_9DEIO</name>
<reference evidence="1 2" key="1">
    <citation type="submission" date="2017-01" db="EMBL/GenBank/DDBJ databases">
        <title>Genome Analysis of Deinococcus marmoris KOPRI26562.</title>
        <authorList>
            <person name="Kim J.H."/>
            <person name="Oh H.-M."/>
        </authorList>
    </citation>
    <scope>NUCLEOTIDE SEQUENCE [LARGE SCALE GENOMIC DNA]</scope>
    <source>
        <strain evidence="1 2">KOPRI26562</strain>
    </source>
</reference>
<evidence type="ECO:0000313" key="2">
    <source>
        <dbReference type="Proteomes" id="UP000186607"/>
    </source>
</evidence>
<evidence type="ECO:0000313" key="1">
    <source>
        <dbReference type="EMBL" id="OLV15738.1"/>
    </source>
</evidence>
<dbReference type="Proteomes" id="UP000186607">
    <property type="component" value="Unassembled WGS sequence"/>
</dbReference>
<proteinExistence type="predicted"/>
<gene>
    <name evidence="1" type="ORF">BOO71_0013834</name>
</gene>
<keyword evidence="2" id="KW-1185">Reference proteome</keyword>